<evidence type="ECO:0000256" key="1">
    <source>
        <dbReference type="ARBA" id="ARBA00012513"/>
    </source>
</evidence>
<dbReference type="InterPro" id="IPR011009">
    <property type="entry name" value="Kinase-like_dom_sf"/>
</dbReference>
<feature type="binding site" evidence="4">
    <location>
        <position position="202"/>
    </location>
    <ligand>
        <name>ATP</name>
        <dbReference type="ChEBI" id="CHEBI:30616"/>
    </ligand>
</feature>
<dbReference type="PROSITE" id="PS00108">
    <property type="entry name" value="PROTEIN_KINASE_ST"/>
    <property type="match status" value="1"/>
</dbReference>
<feature type="domain" description="Protein kinase" evidence="6">
    <location>
        <begin position="166"/>
        <end position="427"/>
    </location>
</feature>
<dbReference type="PANTHER" id="PTHR11909">
    <property type="entry name" value="CASEIN KINASE-RELATED"/>
    <property type="match status" value="1"/>
</dbReference>
<dbReference type="EC" id="2.7.11.1" evidence="1"/>
<proteinExistence type="predicted"/>
<name>A0A226EMT2_FOLCA</name>
<evidence type="ECO:0000313" key="7">
    <source>
        <dbReference type="EMBL" id="OXA58437.1"/>
    </source>
</evidence>
<evidence type="ECO:0000256" key="5">
    <source>
        <dbReference type="SAM" id="MobiDB-lite"/>
    </source>
</evidence>
<dbReference type="InterPro" id="IPR008271">
    <property type="entry name" value="Ser/Thr_kinase_AS"/>
</dbReference>
<feature type="compositionally biased region" description="Low complexity" evidence="5">
    <location>
        <begin position="8"/>
        <end position="18"/>
    </location>
</feature>
<evidence type="ECO:0000313" key="8">
    <source>
        <dbReference type="Proteomes" id="UP000198287"/>
    </source>
</evidence>
<accession>A0A226EMT2</accession>
<dbReference type="InterPro" id="IPR017441">
    <property type="entry name" value="Protein_kinase_ATP_BS"/>
</dbReference>
<dbReference type="STRING" id="158441.A0A226EMT2"/>
<dbReference type="GO" id="GO:0005524">
    <property type="term" value="F:ATP binding"/>
    <property type="evidence" value="ECO:0007669"/>
    <property type="project" value="UniProtKB-UniRule"/>
</dbReference>
<evidence type="ECO:0000256" key="2">
    <source>
        <dbReference type="ARBA" id="ARBA00022741"/>
    </source>
</evidence>
<gene>
    <name evidence="7" type="ORF">Fcan01_06783</name>
</gene>
<dbReference type="Pfam" id="PF00069">
    <property type="entry name" value="Pkinase"/>
    <property type="match status" value="1"/>
</dbReference>
<protein>
    <recommendedName>
        <fullName evidence="1">non-specific serine/threonine protein kinase</fullName>
        <ecNumber evidence="1">2.7.11.1</ecNumber>
    </recommendedName>
</protein>
<dbReference type="PROSITE" id="PS50011">
    <property type="entry name" value="PROTEIN_KINASE_DOM"/>
    <property type="match status" value="1"/>
</dbReference>
<dbReference type="EMBL" id="LNIX01000003">
    <property type="protein sequence ID" value="OXA58437.1"/>
    <property type="molecule type" value="Genomic_DNA"/>
</dbReference>
<dbReference type="Gene3D" id="1.10.510.10">
    <property type="entry name" value="Transferase(Phosphotransferase) domain 1"/>
    <property type="match status" value="1"/>
</dbReference>
<comment type="caution">
    <text evidence="7">The sequence shown here is derived from an EMBL/GenBank/DDBJ whole genome shotgun (WGS) entry which is preliminary data.</text>
</comment>
<dbReference type="GO" id="GO:0004674">
    <property type="term" value="F:protein serine/threonine kinase activity"/>
    <property type="evidence" value="ECO:0007669"/>
    <property type="project" value="UniProtKB-EC"/>
</dbReference>
<keyword evidence="3 4" id="KW-0067">ATP-binding</keyword>
<dbReference type="InterPro" id="IPR050235">
    <property type="entry name" value="CK1_Ser-Thr_kinase"/>
</dbReference>
<dbReference type="Proteomes" id="UP000198287">
    <property type="component" value="Unassembled WGS sequence"/>
</dbReference>
<dbReference type="InterPro" id="IPR000719">
    <property type="entry name" value="Prot_kinase_dom"/>
</dbReference>
<sequence length="608" mass="67460">MIMESAFPSSSSSSPSSSLVRGEGGRGRQIPVVMGSSISVTEIPSSPVVKLTSSRAKMVDDAATPSCRAPVVEEEKNTATDQGQGRGQNGCSLLETAGNYRNITTIVSRRRRLDADRVNNDANDGEIFPQYDGPVKKEALRGDNLLDGGYNNDTGEVKPMNAFGSYYKIEKLGSGSFGVVFKGINVDTNEAVAIKKEFSAMKFATVARESQILKELQGLLGIPKWINFGCNGTDTILMMELLGPSLKDLLTVCGGKMSIKTVHMLAIQLLSCLEGIHYRNVIHRDIKPSNIVIGVGESSIYPYLIDFGLAKNFRHPVTLEHIPPQNHKSKSIVGTMRFASIASHRGDELGRKDDLESLVYTLIYLLKGCLPWQTLGSTNSKSNQAILEMKSQMLLSDLCPDLPMVFLKLLIYTKTLKMEDLPDYSYLKQIFIRSMKDWKISFDYNYDWVNGTSSSATHSNNNDYHFIHPSTMVPSTIETLQNAATFLSPPFNDWKRQYELYGANTMQPPIRRAEPEKTYRSSYPSANSGYLCPPGFRPYDAFNRNHKQLSLNTHSDLTRSFSQSPRACTPPNSTPLGPFNASPGCYCTDNPDAQKCRQCCIRTQKYLS</sequence>
<organism evidence="7 8">
    <name type="scientific">Folsomia candida</name>
    <name type="common">Springtail</name>
    <dbReference type="NCBI Taxonomy" id="158441"/>
    <lineage>
        <taxon>Eukaryota</taxon>
        <taxon>Metazoa</taxon>
        <taxon>Ecdysozoa</taxon>
        <taxon>Arthropoda</taxon>
        <taxon>Hexapoda</taxon>
        <taxon>Collembola</taxon>
        <taxon>Entomobryomorpha</taxon>
        <taxon>Isotomoidea</taxon>
        <taxon>Isotomidae</taxon>
        <taxon>Proisotominae</taxon>
        <taxon>Folsomia</taxon>
    </lineage>
</organism>
<dbReference type="OrthoDB" id="5979581at2759"/>
<reference evidence="7 8" key="1">
    <citation type="submission" date="2015-12" db="EMBL/GenBank/DDBJ databases">
        <title>The genome of Folsomia candida.</title>
        <authorList>
            <person name="Faddeeva A."/>
            <person name="Derks M.F."/>
            <person name="Anvar Y."/>
            <person name="Smit S."/>
            <person name="Van Straalen N."/>
            <person name="Roelofs D."/>
        </authorList>
    </citation>
    <scope>NUCLEOTIDE SEQUENCE [LARGE SCALE GENOMIC DNA]</scope>
    <source>
        <strain evidence="7 8">VU population</strain>
        <tissue evidence="7">Whole body</tissue>
    </source>
</reference>
<feature type="region of interest" description="Disordered" evidence="5">
    <location>
        <begin position="1"/>
        <end position="28"/>
    </location>
</feature>
<evidence type="ECO:0000259" key="6">
    <source>
        <dbReference type="PROSITE" id="PS50011"/>
    </source>
</evidence>
<dbReference type="CDD" id="cd14016">
    <property type="entry name" value="STKc_CK1"/>
    <property type="match status" value="1"/>
</dbReference>
<keyword evidence="2 4" id="KW-0547">Nucleotide-binding</keyword>
<dbReference type="PROSITE" id="PS00107">
    <property type="entry name" value="PROTEIN_KINASE_ATP"/>
    <property type="match status" value="1"/>
</dbReference>
<keyword evidence="7" id="KW-0808">Transferase</keyword>
<keyword evidence="8" id="KW-1185">Reference proteome</keyword>
<evidence type="ECO:0000256" key="3">
    <source>
        <dbReference type="ARBA" id="ARBA00022840"/>
    </source>
</evidence>
<dbReference type="AlphaFoldDB" id="A0A226EMT2"/>
<dbReference type="SMART" id="SM00220">
    <property type="entry name" value="S_TKc"/>
    <property type="match status" value="1"/>
</dbReference>
<evidence type="ECO:0000256" key="4">
    <source>
        <dbReference type="PROSITE-ProRule" id="PRU10141"/>
    </source>
</evidence>
<keyword evidence="7" id="KW-0418">Kinase</keyword>
<dbReference type="SUPFAM" id="SSF56112">
    <property type="entry name" value="Protein kinase-like (PK-like)"/>
    <property type="match status" value="1"/>
</dbReference>